<dbReference type="InterPro" id="IPR036910">
    <property type="entry name" value="HMG_box_dom_sf"/>
</dbReference>
<gene>
    <name evidence="6" type="ORF">BT67DRAFT_478691</name>
</gene>
<feature type="DNA-binding region" description="HMG box" evidence="4">
    <location>
        <begin position="111"/>
        <end position="179"/>
    </location>
</feature>
<reference evidence="6" key="2">
    <citation type="submission" date="2023-05" db="EMBL/GenBank/DDBJ databases">
        <authorList>
            <consortium name="Lawrence Berkeley National Laboratory"/>
            <person name="Steindorff A."/>
            <person name="Hensen N."/>
            <person name="Bonometti L."/>
            <person name="Westerberg I."/>
            <person name="Brannstrom I.O."/>
            <person name="Guillou S."/>
            <person name="Cros-Aarteil S."/>
            <person name="Calhoun S."/>
            <person name="Haridas S."/>
            <person name="Kuo A."/>
            <person name="Mondo S."/>
            <person name="Pangilinan J."/>
            <person name="Riley R."/>
            <person name="Labutti K."/>
            <person name="Andreopoulos B."/>
            <person name="Lipzen A."/>
            <person name="Chen C."/>
            <person name="Yanf M."/>
            <person name="Daum C."/>
            <person name="Ng V."/>
            <person name="Clum A."/>
            <person name="Ohm R."/>
            <person name="Martin F."/>
            <person name="Silar P."/>
            <person name="Natvig D."/>
            <person name="Lalanne C."/>
            <person name="Gautier V."/>
            <person name="Ament-Velasquez S.L."/>
            <person name="Kruys A."/>
            <person name="Hutchinson M.I."/>
            <person name="Powell A.J."/>
            <person name="Barry K."/>
            <person name="Miller A.N."/>
            <person name="Grigoriev I.V."/>
            <person name="Debuchy R."/>
            <person name="Gladieux P."/>
            <person name="Thoren M.H."/>
            <person name="Johannesson H."/>
        </authorList>
    </citation>
    <scope>NUCLEOTIDE SEQUENCE</scope>
    <source>
        <strain evidence="6">CBS 123565</strain>
    </source>
</reference>
<dbReference type="FunFam" id="1.10.30.10:FF:000041">
    <property type="entry name" value="HMG box family protein"/>
    <property type="match status" value="1"/>
</dbReference>
<dbReference type="InterPro" id="IPR009071">
    <property type="entry name" value="HMG_box_dom"/>
</dbReference>
<evidence type="ECO:0000256" key="1">
    <source>
        <dbReference type="ARBA" id="ARBA00023015"/>
    </source>
</evidence>
<evidence type="ECO:0000256" key="3">
    <source>
        <dbReference type="ARBA" id="ARBA00023163"/>
    </source>
</evidence>
<dbReference type="CDD" id="cd01389">
    <property type="entry name" value="HMG-box_ROX1-like"/>
    <property type="match status" value="1"/>
</dbReference>
<proteinExistence type="predicted"/>
<dbReference type="AlphaFoldDB" id="A0AAN6UI32"/>
<comment type="caution">
    <text evidence="6">The sequence shown here is derived from an EMBL/GenBank/DDBJ whole genome shotgun (WGS) entry which is preliminary data.</text>
</comment>
<accession>A0AAN6UI32</accession>
<evidence type="ECO:0000259" key="5">
    <source>
        <dbReference type="PROSITE" id="PS50118"/>
    </source>
</evidence>
<organism evidence="6 7">
    <name type="scientific">Trichocladium antarcticum</name>
    <dbReference type="NCBI Taxonomy" id="1450529"/>
    <lineage>
        <taxon>Eukaryota</taxon>
        <taxon>Fungi</taxon>
        <taxon>Dikarya</taxon>
        <taxon>Ascomycota</taxon>
        <taxon>Pezizomycotina</taxon>
        <taxon>Sordariomycetes</taxon>
        <taxon>Sordariomycetidae</taxon>
        <taxon>Sordariales</taxon>
        <taxon>Chaetomiaceae</taxon>
        <taxon>Trichocladium</taxon>
    </lineage>
</organism>
<dbReference type="GO" id="GO:0030154">
    <property type="term" value="P:cell differentiation"/>
    <property type="evidence" value="ECO:0007669"/>
    <property type="project" value="TreeGrafter"/>
</dbReference>
<keyword evidence="7" id="KW-1185">Reference proteome</keyword>
<dbReference type="SMART" id="SM00398">
    <property type="entry name" value="HMG"/>
    <property type="match status" value="1"/>
</dbReference>
<evidence type="ECO:0000256" key="2">
    <source>
        <dbReference type="ARBA" id="ARBA00023125"/>
    </source>
</evidence>
<dbReference type="EMBL" id="MU853412">
    <property type="protein sequence ID" value="KAK4133412.1"/>
    <property type="molecule type" value="Genomic_DNA"/>
</dbReference>
<dbReference type="GO" id="GO:0000978">
    <property type="term" value="F:RNA polymerase II cis-regulatory region sequence-specific DNA binding"/>
    <property type="evidence" value="ECO:0007669"/>
    <property type="project" value="TreeGrafter"/>
</dbReference>
<name>A0AAN6UI32_9PEZI</name>
<reference evidence="6" key="1">
    <citation type="journal article" date="2023" name="Mol. Phylogenet. Evol.">
        <title>Genome-scale phylogeny and comparative genomics of the fungal order Sordariales.</title>
        <authorList>
            <person name="Hensen N."/>
            <person name="Bonometti L."/>
            <person name="Westerberg I."/>
            <person name="Brannstrom I.O."/>
            <person name="Guillou S."/>
            <person name="Cros-Aarteil S."/>
            <person name="Calhoun S."/>
            <person name="Haridas S."/>
            <person name="Kuo A."/>
            <person name="Mondo S."/>
            <person name="Pangilinan J."/>
            <person name="Riley R."/>
            <person name="LaButti K."/>
            <person name="Andreopoulos B."/>
            <person name="Lipzen A."/>
            <person name="Chen C."/>
            <person name="Yan M."/>
            <person name="Daum C."/>
            <person name="Ng V."/>
            <person name="Clum A."/>
            <person name="Steindorff A."/>
            <person name="Ohm R.A."/>
            <person name="Martin F."/>
            <person name="Silar P."/>
            <person name="Natvig D.O."/>
            <person name="Lalanne C."/>
            <person name="Gautier V."/>
            <person name="Ament-Velasquez S.L."/>
            <person name="Kruys A."/>
            <person name="Hutchinson M.I."/>
            <person name="Powell A.J."/>
            <person name="Barry K."/>
            <person name="Miller A.N."/>
            <person name="Grigoriev I.V."/>
            <person name="Debuchy R."/>
            <person name="Gladieux P."/>
            <person name="Hiltunen Thoren M."/>
            <person name="Johannesson H."/>
        </authorList>
    </citation>
    <scope>NUCLEOTIDE SEQUENCE</scope>
    <source>
        <strain evidence="6">CBS 123565</strain>
    </source>
</reference>
<dbReference type="GO" id="GO:0005634">
    <property type="term" value="C:nucleus"/>
    <property type="evidence" value="ECO:0007669"/>
    <property type="project" value="UniProtKB-UniRule"/>
</dbReference>
<evidence type="ECO:0000313" key="7">
    <source>
        <dbReference type="Proteomes" id="UP001304895"/>
    </source>
</evidence>
<dbReference type="Pfam" id="PF00505">
    <property type="entry name" value="HMG_box"/>
    <property type="match status" value="1"/>
</dbReference>
<dbReference type="GO" id="GO:0001228">
    <property type="term" value="F:DNA-binding transcription activator activity, RNA polymerase II-specific"/>
    <property type="evidence" value="ECO:0007669"/>
    <property type="project" value="TreeGrafter"/>
</dbReference>
<evidence type="ECO:0000256" key="4">
    <source>
        <dbReference type="PROSITE-ProRule" id="PRU00267"/>
    </source>
</evidence>
<keyword evidence="2 4" id="KW-0238">DNA-binding</keyword>
<keyword evidence="1" id="KW-0805">Transcription regulation</keyword>
<sequence>MSTQSFDPQMVRLVAQKYWNHFAIQLGHWNPMKVIIMDDQVFRIMPYPVKIELAREMIKFVGEDVMFARDADNDEVWILGPKKTMQPDITVVENIPIWDPKKKHVVVEVKIPRPPNAYILYRKDKHSQVKAENPGLHNNEISVITGAMWKAETPEVRAKYHDKSLQIKAHLLAIYPNYRYAPRKSSEIRRRAPRRLPTVFRHNAHKKPEENNKVAGIVVTSEVTRQCPGAQQFLPPVVTPGWTPYHLLPGANLLAQGTPAENAPAEVDRLVDDWDLEAELTRIINEA</sequence>
<dbReference type="Proteomes" id="UP001304895">
    <property type="component" value="Unassembled WGS sequence"/>
</dbReference>
<dbReference type="InterPro" id="IPR050140">
    <property type="entry name" value="SRY-related_HMG-box_TF-like"/>
</dbReference>
<dbReference type="SUPFAM" id="SSF47095">
    <property type="entry name" value="HMG-box"/>
    <property type="match status" value="1"/>
</dbReference>
<keyword evidence="4" id="KW-0539">Nucleus</keyword>
<keyword evidence="3" id="KW-0804">Transcription</keyword>
<protein>
    <recommendedName>
        <fullName evidence="5">HMG box domain-containing protein</fullName>
    </recommendedName>
</protein>
<feature type="domain" description="HMG box" evidence="5">
    <location>
        <begin position="111"/>
        <end position="179"/>
    </location>
</feature>
<dbReference type="PROSITE" id="PS50118">
    <property type="entry name" value="HMG_BOX_2"/>
    <property type="match status" value="1"/>
</dbReference>
<evidence type="ECO:0000313" key="6">
    <source>
        <dbReference type="EMBL" id="KAK4133412.1"/>
    </source>
</evidence>
<dbReference type="PANTHER" id="PTHR10270:SF161">
    <property type="entry name" value="SEX-DETERMINING REGION Y PROTEIN"/>
    <property type="match status" value="1"/>
</dbReference>
<dbReference type="Gene3D" id="1.10.30.10">
    <property type="entry name" value="High mobility group box domain"/>
    <property type="match status" value="1"/>
</dbReference>
<dbReference type="PANTHER" id="PTHR10270">
    <property type="entry name" value="SOX TRANSCRIPTION FACTOR"/>
    <property type="match status" value="1"/>
</dbReference>